<dbReference type="Proteomes" id="UP000185639">
    <property type="component" value="Unassembled WGS sequence"/>
</dbReference>
<organism evidence="1 2">
    <name type="scientific">Thalassolituus maritimus</name>
    <dbReference type="NCBI Taxonomy" id="484498"/>
    <lineage>
        <taxon>Bacteria</taxon>
        <taxon>Pseudomonadati</taxon>
        <taxon>Pseudomonadota</taxon>
        <taxon>Gammaproteobacteria</taxon>
        <taxon>Oceanospirillales</taxon>
        <taxon>Oceanospirillaceae</taxon>
        <taxon>Thalassolituus</taxon>
    </lineage>
</organism>
<keyword evidence="2" id="KW-1185">Reference proteome</keyword>
<evidence type="ECO:0000313" key="2">
    <source>
        <dbReference type="Proteomes" id="UP000185639"/>
    </source>
</evidence>
<proteinExistence type="predicted"/>
<reference evidence="2" key="1">
    <citation type="submission" date="2017-01" db="EMBL/GenBank/DDBJ databases">
        <authorList>
            <person name="Varghese N."/>
            <person name="Submissions S."/>
        </authorList>
    </citation>
    <scope>NUCLEOTIDE SEQUENCE [LARGE SCALE GENOMIC DNA]</scope>
    <source>
        <strain evidence="2">DSM 24913</strain>
    </source>
</reference>
<sequence>MSAVELNAEQLQMVKIIHDHALRFPLTEAGDEQLLQTCYDYMDVFKRVMDSTSHIQMDYICQQYDGFYRFAKLMEMLAQGIADGIVDVPKDH</sequence>
<dbReference type="STRING" id="484498.SAMN05421686_10513"/>
<dbReference type="RefSeq" id="WP_076515235.1">
    <property type="nucleotide sequence ID" value="NZ_FTOH01000005.1"/>
</dbReference>
<evidence type="ECO:0008006" key="3">
    <source>
        <dbReference type="Google" id="ProtNLM"/>
    </source>
</evidence>
<dbReference type="AlphaFoldDB" id="A0A1N7M834"/>
<name>A0A1N7M834_9GAMM</name>
<dbReference type="EMBL" id="FTOH01000005">
    <property type="protein sequence ID" value="SIS82183.1"/>
    <property type="molecule type" value="Genomic_DNA"/>
</dbReference>
<protein>
    <recommendedName>
        <fullName evidence="3">Arylsulfatase regulator</fullName>
    </recommendedName>
</protein>
<accession>A0A1N7M834</accession>
<dbReference type="OrthoDB" id="6623866at2"/>
<evidence type="ECO:0000313" key="1">
    <source>
        <dbReference type="EMBL" id="SIS82183.1"/>
    </source>
</evidence>
<gene>
    <name evidence="1" type="ORF">SAMN05421686_10513</name>
</gene>